<sequence>MKNPEIKEIQARLERGMIDYIKAAQPAYDRSDVVNCMQLITVYLDEIEQAESREQAMNLVKRTVLSLNDLNEKCEDELIETDQREDIAEIIILAAHLKGFNASDEDITEEWRAW</sequence>
<evidence type="ECO:0000313" key="1">
    <source>
        <dbReference type="EMBL" id="PPK87170.1"/>
    </source>
</evidence>
<evidence type="ECO:0000313" key="2">
    <source>
        <dbReference type="Proteomes" id="UP000237662"/>
    </source>
</evidence>
<name>A0A2S6I6S0_9BACT</name>
<reference evidence="1 2" key="1">
    <citation type="submission" date="2018-02" db="EMBL/GenBank/DDBJ databases">
        <title>Genomic Encyclopedia of Archaeal and Bacterial Type Strains, Phase II (KMG-II): from individual species to whole genera.</title>
        <authorList>
            <person name="Goeker M."/>
        </authorList>
    </citation>
    <scope>NUCLEOTIDE SEQUENCE [LARGE SCALE GENOMIC DNA]</scope>
    <source>
        <strain evidence="1 2">DSM 29526</strain>
    </source>
</reference>
<gene>
    <name evidence="1" type="ORF">CLV84_0105</name>
</gene>
<dbReference type="RefSeq" id="WP_104417786.1">
    <property type="nucleotide sequence ID" value="NZ_PTJC01000005.1"/>
</dbReference>
<proteinExistence type="predicted"/>
<dbReference type="AlphaFoldDB" id="A0A2S6I6S0"/>
<comment type="caution">
    <text evidence="1">The sequence shown here is derived from an EMBL/GenBank/DDBJ whole genome shotgun (WGS) entry which is preliminary data.</text>
</comment>
<dbReference type="EMBL" id="PTJC01000005">
    <property type="protein sequence ID" value="PPK87170.1"/>
    <property type="molecule type" value="Genomic_DNA"/>
</dbReference>
<keyword evidence="2" id="KW-1185">Reference proteome</keyword>
<accession>A0A2S6I6S0</accession>
<organism evidence="1 2">
    <name type="scientific">Neolewinella xylanilytica</name>
    <dbReference type="NCBI Taxonomy" id="1514080"/>
    <lineage>
        <taxon>Bacteria</taxon>
        <taxon>Pseudomonadati</taxon>
        <taxon>Bacteroidota</taxon>
        <taxon>Saprospiria</taxon>
        <taxon>Saprospirales</taxon>
        <taxon>Lewinellaceae</taxon>
        <taxon>Neolewinella</taxon>
    </lineage>
</organism>
<dbReference type="Proteomes" id="UP000237662">
    <property type="component" value="Unassembled WGS sequence"/>
</dbReference>
<protein>
    <submittedName>
        <fullName evidence="1">Uncharacterized protein</fullName>
    </submittedName>
</protein>
<dbReference type="OrthoDB" id="1258428at2"/>